<dbReference type="Proteomes" id="UP000221860">
    <property type="component" value="Unassembled WGS sequence"/>
</dbReference>
<evidence type="ECO:0000313" key="1">
    <source>
        <dbReference type="EMBL" id="PHP27070.1"/>
    </source>
</evidence>
<name>A0A2G1MEH6_9RHOB</name>
<gene>
    <name evidence="1" type="ORF">CJ301_13095</name>
</gene>
<evidence type="ECO:0008006" key="3">
    <source>
        <dbReference type="Google" id="ProtNLM"/>
    </source>
</evidence>
<comment type="caution">
    <text evidence="1">The sequence shown here is derived from an EMBL/GenBank/DDBJ whole genome shotgun (WGS) entry which is preliminary data.</text>
</comment>
<dbReference type="RefSeq" id="WP_099277843.1">
    <property type="nucleotide sequence ID" value="NZ_KZ304964.1"/>
</dbReference>
<keyword evidence="2" id="KW-1185">Reference proteome</keyword>
<dbReference type="EMBL" id="NQWH01000021">
    <property type="protein sequence ID" value="PHP27070.1"/>
    <property type="molecule type" value="Genomic_DNA"/>
</dbReference>
<proteinExistence type="predicted"/>
<dbReference type="InterPro" id="IPR046342">
    <property type="entry name" value="CBS_dom_sf"/>
</dbReference>
<protein>
    <recommendedName>
        <fullName evidence="3">CBS domain-containing protein</fullName>
    </recommendedName>
</protein>
<organism evidence="1 2">
    <name type="scientific">Limimaricola cinnabarinus</name>
    <dbReference type="NCBI Taxonomy" id="1125964"/>
    <lineage>
        <taxon>Bacteria</taxon>
        <taxon>Pseudomonadati</taxon>
        <taxon>Pseudomonadota</taxon>
        <taxon>Alphaproteobacteria</taxon>
        <taxon>Rhodobacterales</taxon>
        <taxon>Paracoccaceae</taxon>
        <taxon>Limimaricola</taxon>
    </lineage>
</organism>
<sequence>MRGLVFQSDLLGPMAAGSGFEAQQQNVAPCTVADVMRAADCAIPHDLAAGVLLNRLAVQGSEVIPVEKNGRLVGIVPRSDMIRLLLSDAEERAAA</sequence>
<evidence type="ECO:0000313" key="2">
    <source>
        <dbReference type="Proteomes" id="UP000221860"/>
    </source>
</evidence>
<dbReference type="AlphaFoldDB" id="A0A2G1MEH6"/>
<dbReference type="OrthoDB" id="9811720at2"/>
<reference evidence="1 2" key="1">
    <citation type="submission" date="2017-08" db="EMBL/GenBank/DDBJ databases">
        <title>Draft Genome Sequence of Loktanella cinnabarina Strain XM1, Isolated from Coastal Surface Water.</title>
        <authorList>
            <person name="Ma R."/>
            <person name="Wang J."/>
            <person name="Wang Q."/>
            <person name="Ma Z."/>
            <person name="Li J."/>
            <person name="Chen L."/>
        </authorList>
    </citation>
    <scope>NUCLEOTIDE SEQUENCE [LARGE SCALE GENOMIC DNA]</scope>
    <source>
        <strain evidence="1 2">XM1</strain>
    </source>
</reference>
<dbReference type="SUPFAM" id="SSF54631">
    <property type="entry name" value="CBS-domain pair"/>
    <property type="match status" value="1"/>
</dbReference>
<dbReference type="Gene3D" id="3.10.580.10">
    <property type="entry name" value="CBS-domain"/>
    <property type="match status" value="1"/>
</dbReference>
<accession>A0A2G1MEH6</accession>